<keyword evidence="1" id="KW-0732">Signal</keyword>
<dbReference type="VEuPathDB" id="FungiDB:CCM_07981"/>
<protein>
    <recommendedName>
        <fullName evidence="4">Granulins domain-containing protein</fullName>
    </recommendedName>
</protein>
<reference evidence="2 3" key="1">
    <citation type="journal article" date="2017" name="BMC Genomics">
        <title>Chromosome level assembly and secondary metabolite potential of the parasitic fungus Cordyceps militaris.</title>
        <authorList>
            <person name="Kramer G.J."/>
            <person name="Nodwell J.R."/>
        </authorList>
    </citation>
    <scope>NUCLEOTIDE SEQUENCE [LARGE SCALE GENOMIC DNA]</scope>
    <source>
        <strain evidence="2 3">ATCC 34164</strain>
    </source>
</reference>
<sequence length="198" mass="21762">MKIITFAILSLLPLIGAAVSGDETQEAEWLPWVPGDLSDHTKDAAESRPPTLGGHNAENMPQCTRQFPFLCLGRCCRRAWCCRKSCCGPLATFCGDDGNCYYRVHDLWGCWSSVEFCGQVIGHHVDDEESLWADTNDVQSGTGFTYISSIYTPLLKTQGQTFNVMKRHLSLVQPAIIPKACQGGERLMQSTGVVQASS</sequence>
<evidence type="ECO:0000313" key="2">
    <source>
        <dbReference type="EMBL" id="ATY61889.1"/>
    </source>
</evidence>
<dbReference type="Proteomes" id="UP000323067">
    <property type="component" value="Chromosome vii"/>
</dbReference>
<proteinExistence type="predicted"/>
<gene>
    <name evidence="2" type="ORF">A9K55_007048</name>
</gene>
<feature type="signal peptide" evidence="1">
    <location>
        <begin position="1"/>
        <end position="18"/>
    </location>
</feature>
<dbReference type="EMBL" id="CP023324">
    <property type="protein sequence ID" value="ATY61889.1"/>
    <property type="molecule type" value="Genomic_DNA"/>
</dbReference>
<accession>A0A2H4SFM0</accession>
<feature type="chain" id="PRO_5014113382" description="Granulins domain-containing protein" evidence="1">
    <location>
        <begin position="19"/>
        <end position="198"/>
    </location>
</feature>
<evidence type="ECO:0000256" key="1">
    <source>
        <dbReference type="SAM" id="SignalP"/>
    </source>
</evidence>
<name>A0A2H4SFM0_CORMI</name>
<evidence type="ECO:0008006" key="4">
    <source>
        <dbReference type="Google" id="ProtNLM"/>
    </source>
</evidence>
<evidence type="ECO:0000313" key="3">
    <source>
        <dbReference type="Proteomes" id="UP000323067"/>
    </source>
</evidence>
<organism evidence="2 3">
    <name type="scientific">Cordyceps militaris</name>
    <name type="common">Caterpillar fungus</name>
    <name type="synonym">Clavaria militaris</name>
    <dbReference type="NCBI Taxonomy" id="73501"/>
    <lineage>
        <taxon>Eukaryota</taxon>
        <taxon>Fungi</taxon>
        <taxon>Dikarya</taxon>
        <taxon>Ascomycota</taxon>
        <taxon>Pezizomycotina</taxon>
        <taxon>Sordariomycetes</taxon>
        <taxon>Hypocreomycetidae</taxon>
        <taxon>Hypocreales</taxon>
        <taxon>Cordycipitaceae</taxon>
        <taxon>Cordyceps</taxon>
    </lineage>
</organism>
<dbReference type="AlphaFoldDB" id="A0A2H4SFM0"/>
<dbReference type="VEuPathDB" id="FungiDB:A9K55_007048"/>